<dbReference type="GO" id="GO:0008270">
    <property type="term" value="F:zinc ion binding"/>
    <property type="evidence" value="ECO:0007669"/>
    <property type="project" value="UniProtKB-KW"/>
</dbReference>
<feature type="compositionally biased region" description="Acidic residues" evidence="12">
    <location>
        <begin position="802"/>
        <end position="813"/>
    </location>
</feature>
<keyword evidence="5 11" id="KW-0863">Zinc-finger</keyword>
<evidence type="ECO:0000256" key="12">
    <source>
        <dbReference type="SAM" id="MobiDB-lite"/>
    </source>
</evidence>
<evidence type="ECO:0000256" key="3">
    <source>
        <dbReference type="ARBA" id="ARBA00022723"/>
    </source>
</evidence>
<dbReference type="Pfam" id="PF00096">
    <property type="entry name" value="zf-C2H2"/>
    <property type="match status" value="7"/>
</dbReference>
<feature type="region of interest" description="Disordered" evidence="12">
    <location>
        <begin position="157"/>
        <end position="178"/>
    </location>
</feature>
<dbReference type="GO" id="GO:0005634">
    <property type="term" value="C:nucleus"/>
    <property type="evidence" value="ECO:0007669"/>
    <property type="project" value="UniProtKB-SubCell"/>
</dbReference>
<feature type="compositionally biased region" description="Polar residues" evidence="12">
    <location>
        <begin position="745"/>
        <end position="769"/>
    </location>
</feature>
<keyword evidence="10" id="KW-0539">Nucleus</keyword>
<dbReference type="InterPro" id="IPR050331">
    <property type="entry name" value="Zinc_finger"/>
</dbReference>
<dbReference type="Gene3D" id="3.30.160.60">
    <property type="entry name" value="Classic Zinc Finger"/>
    <property type="match status" value="10"/>
</dbReference>
<reference evidence="15" key="1">
    <citation type="submission" date="2025-08" db="UniProtKB">
        <authorList>
            <consortium name="RefSeq"/>
        </authorList>
    </citation>
    <scope>IDENTIFICATION</scope>
    <source>
        <tissue evidence="15">Whole sample</tissue>
    </source>
</reference>
<dbReference type="Pfam" id="PF13912">
    <property type="entry name" value="zf-C2H2_6"/>
    <property type="match status" value="1"/>
</dbReference>
<keyword evidence="7" id="KW-0805">Transcription regulation</keyword>
<dbReference type="GeneID" id="111107484"/>
<gene>
    <name evidence="15" type="primary">LOC111107484</name>
</gene>
<evidence type="ECO:0000256" key="7">
    <source>
        <dbReference type="ARBA" id="ARBA00023015"/>
    </source>
</evidence>
<dbReference type="PANTHER" id="PTHR16515:SF66">
    <property type="entry name" value="C2H2-TYPE DOMAIN-CONTAINING PROTEIN"/>
    <property type="match status" value="1"/>
</dbReference>
<feature type="domain" description="C2H2-type" evidence="13">
    <location>
        <begin position="473"/>
        <end position="500"/>
    </location>
</feature>
<sequence length="899" mass="103352">MNSQPQQQRDPIRDIFSNPILWSNSSSRDKMEAMSKLDSILYSTINSMVKKEPASLDDYPPHPSTSMGSPFYRNSVENNSSNHLKQSTFRSILPVPDPKQVNSNHMMTFDVGSSSSRRSLAFKKKTIPPKEINSDMVAMFDEYDNSARNGHQEVISSSFDKQGPNASNHLQGEASEGFLKKSNVKDSDDLQMFTHFSGSSMFIELGGNSSMVHSNSVEESRSVGDKPIASSTPQLSLLEGQTESPRSGSSKFPTGNSGGGTITDEQNRLKPGKVARKYFIKIINGKKFHECSLCTKLFKTRAERKAHNRMHKETIMDIDVKVIDGKRWRECSECFKLFKTRKELRIHFRIHSNEKPYSCEVCGKAFKQIAHMNSHMKIHSGEKPHTCDLCGMNFSERSSLKRHIRRHLGIRPFQCEICEKTFYTSTTLKSHKESHEIRSGAKSRYDCAICKKSYSRKETLNKHMKTHDPEQRITCEQCGCYFLTKAHLKRHQLTHEMAEGKSEDFKKFFCGVCEKKFSTDGLLKSHMITHKTERNFKCDKCTCTFKDKYALQRHGYVHNPSEREKKATHLCEQCGKKFLSRSSLRYHLATHMENKPFSCEVCSRTFSRERDMVKHATIHEKDTDYKCPECDETFQLRKQLLLHISRKHPEEEKIHQCKICLKIFSRDDTLKCHMKRHEGTAYPCDICDKIFDRKSNLKVHKLTHTMTSDIQCPHCPMKVRYKRSLVRHIARRHKNIKKAEAELQDGQTKDSFGQDSSLADEQDKSSLSQYHDDDTNASMSYETENYSNEEESHDLPQYEYTMSDDDEEGDDNDTSFSSYMEQDDSKMDLEDEESSVSGEISHDYVSSKSSSLKTKTVSRSEARLDVRRNVASSLEEDDYGSDTDDYTDYEDNSVPESDA</sequence>
<dbReference type="KEGG" id="cvn:111107484"/>
<organism evidence="14 15">
    <name type="scientific">Crassostrea virginica</name>
    <name type="common">Eastern oyster</name>
    <dbReference type="NCBI Taxonomy" id="6565"/>
    <lineage>
        <taxon>Eukaryota</taxon>
        <taxon>Metazoa</taxon>
        <taxon>Spiralia</taxon>
        <taxon>Lophotrochozoa</taxon>
        <taxon>Mollusca</taxon>
        <taxon>Bivalvia</taxon>
        <taxon>Autobranchia</taxon>
        <taxon>Pteriomorphia</taxon>
        <taxon>Ostreida</taxon>
        <taxon>Ostreoidea</taxon>
        <taxon>Ostreidae</taxon>
        <taxon>Crassostrea</taxon>
    </lineage>
</organism>
<feature type="domain" description="C2H2-type" evidence="13">
    <location>
        <begin position="682"/>
        <end position="709"/>
    </location>
</feature>
<feature type="domain" description="C2H2-type" evidence="13">
    <location>
        <begin position="536"/>
        <end position="563"/>
    </location>
</feature>
<feature type="compositionally biased region" description="Basic and acidic residues" evidence="12">
    <location>
        <begin position="858"/>
        <end position="868"/>
    </location>
</feature>
<feature type="compositionally biased region" description="Low complexity" evidence="12">
    <location>
        <begin position="846"/>
        <end position="857"/>
    </location>
</feature>
<evidence type="ECO:0000259" key="13">
    <source>
        <dbReference type="PROSITE" id="PS50157"/>
    </source>
</evidence>
<comment type="similarity">
    <text evidence="2">Belongs to the krueppel C2H2-type zinc-finger protein family.</text>
</comment>
<dbReference type="PROSITE" id="PS50157">
    <property type="entry name" value="ZINC_FINGER_C2H2_2"/>
    <property type="match status" value="14"/>
</dbReference>
<proteinExistence type="inferred from homology"/>
<feature type="domain" description="C2H2-type" evidence="13">
    <location>
        <begin position="508"/>
        <end position="535"/>
    </location>
</feature>
<dbReference type="AlphaFoldDB" id="A0A8B8B6R7"/>
<feature type="domain" description="C2H2-type" evidence="13">
    <location>
        <begin position="597"/>
        <end position="624"/>
    </location>
</feature>
<feature type="domain" description="C2H2-type" evidence="13">
    <location>
        <begin position="625"/>
        <end position="653"/>
    </location>
</feature>
<dbReference type="FunFam" id="3.30.160.60:FF:000870">
    <property type="entry name" value="zinc finger protein 197 isoform X1"/>
    <property type="match status" value="1"/>
</dbReference>
<keyword evidence="8" id="KW-0238">DNA-binding</keyword>
<feature type="domain" description="C2H2-type" evidence="13">
    <location>
        <begin position="569"/>
        <end position="596"/>
    </location>
</feature>
<dbReference type="FunFam" id="3.30.160.60:FF:000512">
    <property type="entry name" value="zinc finger protein 197 isoform X1"/>
    <property type="match status" value="1"/>
</dbReference>
<dbReference type="PANTHER" id="PTHR16515">
    <property type="entry name" value="PR DOMAIN ZINC FINGER PROTEIN"/>
    <property type="match status" value="1"/>
</dbReference>
<evidence type="ECO:0000256" key="11">
    <source>
        <dbReference type="PROSITE-ProRule" id="PRU00042"/>
    </source>
</evidence>
<evidence type="ECO:0000256" key="4">
    <source>
        <dbReference type="ARBA" id="ARBA00022737"/>
    </source>
</evidence>
<feature type="domain" description="C2H2-type" evidence="13">
    <location>
        <begin position="289"/>
        <end position="311"/>
    </location>
</feature>
<feature type="domain" description="C2H2-type" evidence="13">
    <location>
        <begin position="655"/>
        <end position="682"/>
    </location>
</feature>
<feature type="region of interest" description="Disordered" evidence="12">
    <location>
        <begin position="738"/>
        <end position="899"/>
    </location>
</feature>
<evidence type="ECO:0000256" key="10">
    <source>
        <dbReference type="ARBA" id="ARBA00023242"/>
    </source>
</evidence>
<dbReference type="OrthoDB" id="4748970at2759"/>
<evidence type="ECO:0000256" key="2">
    <source>
        <dbReference type="ARBA" id="ARBA00006991"/>
    </source>
</evidence>
<dbReference type="RefSeq" id="XP_022298409.1">
    <property type="nucleotide sequence ID" value="XM_022442701.1"/>
</dbReference>
<feature type="domain" description="C2H2-type" evidence="13">
    <location>
        <begin position="385"/>
        <end position="412"/>
    </location>
</feature>
<evidence type="ECO:0000256" key="9">
    <source>
        <dbReference type="ARBA" id="ARBA00023163"/>
    </source>
</evidence>
<comment type="subcellular location">
    <subcellularLocation>
        <location evidence="1">Nucleus</location>
    </subcellularLocation>
</comment>
<keyword evidence="3" id="KW-0479">Metal-binding</keyword>
<dbReference type="SUPFAM" id="SSF57667">
    <property type="entry name" value="beta-beta-alpha zinc fingers"/>
    <property type="match status" value="8"/>
</dbReference>
<keyword evidence="14" id="KW-1185">Reference proteome</keyword>
<evidence type="ECO:0000256" key="5">
    <source>
        <dbReference type="ARBA" id="ARBA00022771"/>
    </source>
</evidence>
<accession>A0A8B8B6R7</accession>
<keyword evidence="4" id="KW-0677">Repeat</keyword>
<dbReference type="InterPro" id="IPR036236">
    <property type="entry name" value="Znf_C2H2_sf"/>
</dbReference>
<feature type="compositionally biased region" description="Acidic residues" evidence="12">
    <location>
        <begin position="874"/>
        <end position="899"/>
    </location>
</feature>
<dbReference type="GO" id="GO:0010468">
    <property type="term" value="P:regulation of gene expression"/>
    <property type="evidence" value="ECO:0007669"/>
    <property type="project" value="TreeGrafter"/>
</dbReference>
<dbReference type="InterPro" id="IPR013087">
    <property type="entry name" value="Znf_C2H2_type"/>
</dbReference>
<dbReference type="PROSITE" id="PS00028">
    <property type="entry name" value="ZINC_FINGER_C2H2_1"/>
    <property type="match status" value="15"/>
</dbReference>
<evidence type="ECO:0000313" key="15">
    <source>
        <dbReference type="RefSeq" id="XP_022298409.1"/>
    </source>
</evidence>
<feature type="domain" description="C2H2-type" evidence="13">
    <location>
        <begin position="445"/>
        <end position="472"/>
    </location>
</feature>
<name>A0A8B8B6R7_CRAVI</name>
<feature type="domain" description="C2H2-type" evidence="13">
    <location>
        <begin position="329"/>
        <end position="356"/>
    </location>
</feature>
<feature type="domain" description="C2H2-type" evidence="13">
    <location>
        <begin position="413"/>
        <end position="435"/>
    </location>
</feature>
<feature type="compositionally biased region" description="Polar residues" evidence="12">
    <location>
        <begin position="229"/>
        <end position="255"/>
    </location>
</feature>
<keyword evidence="6" id="KW-0862">Zinc</keyword>
<evidence type="ECO:0000256" key="6">
    <source>
        <dbReference type="ARBA" id="ARBA00022833"/>
    </source>
</evidence>
<evidence type="ECO:0000313" key="14">
    <source>
        <dbReference type="Proteomes" id="UP000694844"/>
    </source>
</evidence>
<evidence type="ECO:0000256" key="8">
    <source>
        <dbReference type="ARBA" id="ARBA00023125"/>
    </source>
</evidence>
<dbReference type="FunFam" id="3.30.160.60:FF:000446">
    <property type="entry name" value="Zinc finger protein"/>
    <property type="match status" value="2"/>
</dbReference>
<dbReference type="Pfam" id="PF12874">
    <property type="entry name" value="zf-met"/>
    <property type="match status" value="1"/>
</dbReference>
<evidence type="ECO:0000256" key="1">
    <source>
        <dbReference type="ARBA" id="ARBA00004123"/>
    </source>
</evidence>
<dbReference type="Proteomes" id="UP000694844">
    <property type="component" value="Chromosome 8"/>
</dbReference>
<keyword evidence="9" id="KW-0804">Transcription</keyword>
<feature type="domain" description="C2H2-type" evidence="13">
    <location>
        <begin position="357"/>
        <end position="384"/>
    </location>
</feature>
<dbReference type="FunFam" id="3.30.160.60:FF:001480">
    <property type="entry name" value="Si:cabz01071911.3"/>
    <property type="match status" value="1"/>
</dbReference>
<dbReference type="GO" id="GO:0003677">
    <property type="term" value="F:DNA binding"/>
    <property type="evidence" value="ECO:0007669"/>
    <property type="project" value="UniProtKB-KW"/>
</dbReference>
<feature type="compositionally biased region" description="Polar residues" evidence="12">
    <location>
        <begin position="157"/>
        <end position="170"/>
    </location>
</feature>
<dbReference type="SMART" id="SM00355">
    <property type="entry name" value="ZnF_C2H2"/>
    <property type="match status" value="15"/>
</dbReference>
<protein>
    <submittedName>
        <fullName evidence="15">Zinc finger protein 816-like</fullName>
    </submittedName>
</protein>
<feature type="region of interest" description="Disordered" evidence="12">
    <location>
        <begin position="213"/>
        <end position="267"/>
    </location>
</feature>